<evidence type="ECO:0000313" key="4">
    <source>
        <dbReference type="Proteomes" id="UP001500503"/>
    </source>
</evidence>
<organism evidence="3 4">
    <name type="scientific">Actinoallomurus oryzae</name>
    <dbReference type="NCBI Taxonomy" id="502180"/>
    <lineage>
        <taxon>Bacteria</taxon>
        <taxon>Bacillati</taxon>
        <taxon>Actinomycetota</taxon>
        <taxon>Actinomycetes</taxon>
        <taxon>Streptosporangiales</taxon>
        <taxon>Thermomonosporaceae</taxon>
        <taxon>Actinoallomurus</taxon>
    </lineage>
</organism>
<dbReference type="InterPro" id="IPR057326">
    <property type="entry name" value="KR_dom"/>
</dbReference>
<dbReference type="Pfam" id="PF13561">
    <property type="entry name" value="adh_short_C2"/>
    <property type="match status" value="1"/>
</dbReference>
<keyword evidence="4" id="KW-1185">Reference proteome</keyword>
<evidence type="ECO:0000259" key="2">
    <source>
        <dbReference type="SMART" id="SM00822"/>
    </source>
</evidence>
<dbReference type="SUPFAM" id="SSF51735">
    <property type="entry name" value="NAD(P)-binding Rossmann-fold domains"/>
    <property type="match status" value="1"/>
</dbReference>
<gene>
    <name evidence="3" type="ORF">GCM10023191_045290</name>
</gene>
<evidence type="ECO:0000313" key="3">
    <source>
        <dbReference type="EMBL" id="GAA4499064.1"/>
    </source>
</evidence>
<reference evidence="4" key="1">
    <citation type="journal article" date="2019" name="Int. J. Syst. Evol. Microbiol.">
        <title>The Global Catalogue of Microorganisms (GCM) 10K type strain sequencing project: providing services to taxonomists for standard genome sequencing and annotation.</title>
        <authorList>
            <consortium name="The Broad Institute Genomics Platform"/>
            <consortium name="The Broad Institute Genome Sequencing Center for Infectious Disease"/>
            <person name="Wu L."/>
            <person name="Ma J."/>
        </authorList>
    </citation>
    <scope>NUCLEOTIDE SEQUENCE [LARGE SCALE GENOMIC DNA]</scope>
    <source>
        <strain evidence="4">JCM 17933</strain>
    </source>
</reference>
<comment type="similarity">
    <text evidence="1">Belongs to the short-chain dehydrogenases/reductases (SDR) family.</text>
</comment>
<dbReference type="RefSeq" id="WP_345466877.1">
    <property type="nucleotide sequence ID" value="NZ_BAABHF010000024.1"/>
</dbReference>
<dbReference type="InterPro" id="IPR050259">
    <property type="entry name" value="SDR"/>
</dbReference>
<dbReference type="Proteomes" id="UP001500503">
    <property type="component" value="Unassembled WGS sequence"/>
</dbReference>
<feature type="domain" description="Ketoreductase" evidence="2">
    <location>
        <begin position="3"/>
        <end position="180"/>
    </location>
</feature>
<dbReference type="EMBL" id="BAABHF010000024">
    <property type="protein sequence ID" value="GAA4499064.1"/>
    <property type="molecule type" value="Genomic_DNA"/>
</dbReference>
<accession>A0ABP8Q7U6</accession>
<dbReference type="InterPro" id="IPR036291">
    <property type="entry name" value="NAD(P)-bd_dom_sf"/>
</dbReference>
<name>A0ABP8Q7U6_9ACTN</name>
<dbReference type="Gene3D" id="3.40.50.720">
    <property type="entry name" value="NAD(P)-binding Rossmann-like Domain"/>
    <property type="match status" value="1"/>
</dbReference>
<protein>
    <submittedName>
        <fullName evidence="3">3-oxoacyl-ACP reductase FabG</fullName>
    </submittedName>
</protein>
<dbReference type="InterPro" id="IPR002347">
    <property type="entry name" value="SDR_fam"/>
</dbReference>
<dbReference type="SMART" id="SM00822">
    <property type="entry name" value="PKS_KR"/>
    <property type="match status" value="1"/>
</dbReference>
<evidence type="ECO:0000256" key="1">
    <source>
        <dbReference type="ARBA" id="ARBA00006484"/>
    </source>
</evidence>
<sequence>MSKVALITGAGRGIGAATARELGRRGFHVVVNYRGDTVSAEKVVEDIRREGGTAEPARADVRDPEQVAALVRSRDTVDALVCNANIAPPFAPLDAMTWEAFIGKVDGEMAAVFHLTKRVLEAMRGQGSGRIVYVSSLSAELTRPGAIAHATAKAALDTFARHVAAEAGPYGIGVNVVAPGAVRTEASAHLTTPEMEKARAERSVLRRMLEPEDVAKVIAAVVGGDFEATTGVRVPVDGGFRVLSAP</sequence>
<dbReference type="PANTHER" id="PTHR42879:SF2">
    <property type="entry name" value="3-OXOACYL-[ACYL-CARRIER-PROTEIN] REDUCTASE FABG"/>
    <property type="match status" value="1"/>
</dbReference>
<proteinExistence type="inferred from homology"/>
<dbReference type="PANTHER" id="PTHR42879">
    <property type="entry name" value="3-OXOACYL-(ACYL-CARRIER-PROTEIN) REDUCTASE"/>
    <property type="match status" value="1"/>
</dbReference>
<dbReference type="PRINTS" id="PR00081">
    <property type="entry name" value="GDHRDH"/>
</dbReference>
<comment type="caution">
    <text evidence="3">The sequence shown here is derived from an EMBL/GenBank/DDBJ whole genome shotgun (WGS) entry which is preliminary data.</text>
</comment>